<dbReference type="Proteomes" id="UP001732700">
    <property type="component" value="Chromosome 1A"/>
</dbReference>
<name>A0ACD5TB42_AVESA</name>
<accession>A0ACD5TB42</accession>
<organism evidence="1 2">
    <name type="scientific">Avena sativa</name>
    <name type="common">Oat</name>
    <dbReference type="NCBI Taxonomy" id="4498"/>
    <lineage>
        <taxon>Eukaryota</taxon>
        <taxon>Viridiplantae</taxon>
        <taxon>Streptophyta</taxon>
        <taxon>Embryophyta</taxon>
        <taxon>Tracheophyta</taxon>
        <taxon>Spermatophyta</taxon>
        <taxon>Magnoliopsida</taxon>
        <taxon>Liliopsida</taxon>
        <taxon>Poales</taxon>
        <taxon>Poaceae</taxon>
        <taxon>BOP clade</taxon>
        <taxon>Pooideae</taxon>
        <taxon>Poodae</taxon>
        <taxon>Poeae</taxon>
        <taxon>Poeae Chloroplast Group 1 (Aveneae type)</taxon>
        <taxon>Aveninae</taxon>
        <taxon>Avena</taxon>
    </lineage>
</organism>
<protein>
    <submittedName>
        <fullName evidence="1">Uncharacterized protein</fullName>
    </submittedName>
</protein>
<reference evidence="1" key="2">
    <citation type="submission" date="2025-09" db="UniProtKB">
        <authorList>
            <consortium name="EnsemblPlants"/>
        </authorList>
    </citation>
    <scope>IDENTIFICATION</scope>
</reference>
<proteinExistence type="predicted"/>
<evidence type="ECO:0000313" key="1">
    <source>
        <dbReference type="EnsemblPlants" id="AVESA.00010b.r2.1AG0023040.3.CDS"/>
    </source>
</evidence>
<evidence type="ECO:0000313" key="2">
    <source>
        <dbReference type="Proteomes" id="UP001732700"/>
    </source>
</evidence>
<sequence>MPSPALLLPLNLPPLPPRLGPSSSRYPPPFLRALPPLVPAPRLALAPLRLPPAAARSRGGEGEIRAAEGDGRRVIPIARCYEAGLARLEVTGAARREQAVAAAAAADGGAAAEAHLGAGSETMVMEAFLPGPGGAASTRVILQAKEVKEKASKIKKDFGDDFFSENEPDAESILAMALKQVVMEKLSNFRLEVFSPGSERDFEDWSKPQKVHVDFSISSSDGKLLSALAEAIFSCVIEDTEKNYLGGTSGLFQMRKPNCSSDSNVCIHRIAEAEIANNARRYLESFNLVKSFHQVGKPKNPWWPAPRYGRFEEIGGPDFIFWAHEFIPSYKLQISAEAFKNTNLEGCHEFANNRREVLVSHFQLVELGNVLDMYFEDQFTLPGKAFHSHWSAEPSKIRKSNGYLNNLFAFLAGSSVILIVGVLAQLFWPQSLKDKRLFMSSSPSSSSQRYCSDVHSLDNSEVRGYCISVVKKIKDSCGCSGDIVFDENIGAWVGELPDCFKAINLGENAASDDAQYTCTISQETKNPLVSTPTETTSSLEQNNNTQESLQNIASFQVVMSEEGKLVGFQPTSRIAVNHWATNPLAALLYEGRMLSPAFLEPMLKISRPAKVVPIELLMSVNSESFFALARPVQDPC</sequence>
<dbReference type="EnsemblPlants" id="AVESA.00010b.r2.1AG0023040.3">
    <property type="protein sequence ID" value="AVESA.00010b.r2.1AG0023040.3.CDS"/>
    <property type="gene ID" value="AVESA.00010b.r2.1AG0023040"/>
</dbReference>
<keyword evidence="2" id="KW-1185">Reference proteome</keyword>
<reference evidence="1" key="1">
    <citation type="submission" date="2021-05" db="EMBL/GenBank/DDBJ databases">
        <authorList>
            <person name="Scholz U."/>
            <person name="Mascher M."/>
            <person name="Fiebig A."/>
        </authorList>
    </citation>
    <scope>NUCLEOTIDE SEQUENCE [LARGE SCALE GENOMIC DNA]</scope>
</reference>